<feature type="region of interest" description="Disordered" evidence="1">
    <location>
        <begin position="228"/>
        <end position="286"/>
    </location>
</feature>
<feature type="compositionally biased region" description="Basic and acidic residues" evidence="1">
    <location>
        <begin position="270"/>
        <end position="283"/>
    </location>
</feature>
<feature type="non-terminal residue" evidence="2">
    <location>
        <position position="1349"/>
    </location>
</feature>
<keyword evidence="3" id="KW-1185">Reference proteome</keyword>
<feature type="region of interest" description="Disordered" evidence="1">
    <location>
        <begin position="885"/>
        <end position="921"/>
    </location>
</feature>
<dbReference type="Proteomes" id="UP001189429">
    <property type="component" value="Unassembled WGS sequence"/>
</dbReference>
<feature type="compositionally biased region" description="Low complexity" evidence="1">
    <location>
        <begin position="949"/>
        <end position="964"/>
    </location>
</feature>
<evidence type="ECO:0000313" key="3">
    <source>
        <dbReference type="Proteomes" id="UP001189429"/>
    </source>
</evidence>
<protein>
    <submittedName>
        <fullName evidence="2">Uncharacterized protein</fullName>
    </submittedName>
</protein>
<feature type="compositionally biased region" description="Acidic residues" evidence="1">
    <location>
        <begin position="1043"/>
        <end position="1052"/>
    </location>
</feature>
<dbReference type="EMBL" id="CAUYUJ010015958">
    <property type="protein sequence ID" value="CAK0860231.1"/>
    <property type="molecule type" value="Genomic_DNA"/>
</dbReference>
<evidence type="ECO:0000256" key="1">
    <source>
        <dbReference type="SAM" id="MobiDB-lite"/>
    </source>
</evidence>
<reference evidence="2" key="1">
    <citation type="submission" date="2023-10" db="EMBL/GenBank/DDBJ databases">
        <authorList>
            <person name="Chen Y."/>
            <person name="Shah S."/>
            <person name="Dougan E. K."/>
            <person name="Thang M."/>
            <person name="Chan C."/>
        </authorList>
    </citation>
    <scope>NUCLEOTIDE SEQUENCE [LARGE SCALE GENOMIC DNA]</scope>
</reference>
<feature type="compositionally biased region" description="Basic and acidic residues" evidence="1">
    <location>
        <begin position="244"/>
        <end position="260"/>
    </location>
</feature>
<accession>A0ABN9UM41</accession>
<organism evidence="2 3">
    <name type="scientific">Prorocentrum cordatum</name>
    <dbReference type="NCBI Taxonomy" id="2364126"/>
    <lineage>
        <taxon>Eukaryota</taxon>
        <taxon>Sar</taxon>
        <taxon>Alveolata</taxon>
        <taxon>Dinophyceae</taxon>
        <taxon>Prorocentrales</taxon>
        <taxon>Prorocentraceae</taxon>
        <taxon>Prorocentrum</taxon>
    </lineage>
</organism>
<name>A0ABN9UM41_9DINO</name>
<evidence type="ECO:0000313" key="2">
    <source>
        <dbReference type="EMBL" id="CAK0860231.1"/>
    </source>
</evidence>
<feature type="region of interest" description="Disordered" evidence="1">
    <location>
        <begin position="87"/>
        <end position="151"/>
    </location>
</feature>
<comment type="caution">
    <text evidence="2">The sequence shown here is derived from an EMBL/GenBank/DDBJ whole genome shotgun (WGS) entry which is preliminary data.</text>
</comment>
<feature type="region of interest" description="Disordered" evidence="1">
    <location>
        <begin position="943"/>
        <end position="1065"/>
    </location>
</feature>
<feature type="compositionally biased region" description="Basic and acidic residues" evidence="1">
    <location>
        <begin position="107"/>
        <end position="116"/>
    </location>
</feature>
<gene>
    <name evidence="2" type="ORF">PCOR1329_LOCUS49258</name>
</gene>
<feature type="compositionally biased region" description="Low complexity" evidence="1">
    <location>
        <begin position="1008"/>
        <end position="1018"/>
    </location>
</feature>
<proteinExistence type="predicted"/>
<sequence>MSGRANGSSCCGPSVHRDRRHECWVIETPDGDRDVERKADWPWDVSLLHGWLEGFAGNAARFRAEVGREVLRQMVLEGCDLAREERRRRRLPRQGRSPRQGPDDGTVDWRGDERGLDAGVLEAARRRPRGKRPLLGGGRAPQAPGDEEATRAALGDAAPLGDAESALLAAELHAGGGLALGDELAASGAGVSAGAIAIGRRADGRPAPRERAPLSDAAAWRAQAFEDARSLAPPPPPPHVAAPAEERRPRDLRDALRAPVEEVGGASTPREARAEQQPEDVRRPAARGAGCFLTGTGDPFDAASPEMRNFANREARGEAERLAALGQGRTLAAGPEAGATRGGQIYPLPPLRELDAGVAGLLGRRDRARVQQLARAQRRAQFLEASWGAPADAEDSQQCLARLLRGRGGNAQLAHATLIPFSHARPSVPEDSAGSPRIADLLPEVDDERPWPAGRGEELDDALGGLDAWLGVSDVKDCFHRLLLDAGPGLQEFFGCPPLRAAELGLAQLGGVALERGTLLYPLARAPPMGWAWSLRFAQAANAHRATLLRELDRALPTSDRGPPLLLDSPLALGHCACEDQVRSALEAATESLGQAGLEVHETAPANDGGEALGVKLNGRRGCTRPAPPRFWRLSGAVQALLRRRKVSGVELEIVVGHLAFPGLVRRESLSGPRCTCSFIQRRYYDGAELWRSVGEELWAFTGPMIFLRARPRHRPGAGAARRRAVEAAGLELLADGGAAAPKARAGGVPEEEVDRRCRGPAFEEVPAELLRAGRWGAVLADRWAFEEGVLHLEGRALVKAARSAWPAPAQAATAEPSCWVTTRRRSLPSHQRRLLTMIRRAAAGSFGRGLRFIYKWIPSEFDSSDEGGRKFAKEYESDKCVTHLLPGGGWDRDRSGRAPDGPDVERAPATSAIHLPEPSWLEKGGASVEAAAARLAASEASLAKRRAPAGPGQPSAGADPSAGIGAARGQVGRVDALEPQPPPSADAQQGRLQQPGPAGQRRAHAVADGAGARPGDALGLGRGGPPGQLQSRGRSRRSAAEDASENSCEEELPGRSSARADARRAAARARRMAWAKLPPGQTILDAHSVKAATRARYQMHVDVLIAFADKRNAPLVEGAEVDDCIGKWMNTEFSEGRCAWRGEGMFTFPGISRNGSRKLPRAFQRLRGWRILSPPMIRTPLPWPTRATPALQLVRRGRDRRSCLVVFVMVEARLRPSELLSPTRRSLLPPARGGLSQWCLLLFPSAKGVTRSKTGEADDTVVMDSSRTPSLNYMFHRLSRGPGDERAAVALGFEMVPCQGRRSGASIDRAQRVRSAARYERAGRLNDAWRELTASQQECALDCERQLE</sequence>